<comment type="caution">
    <text evidence="3">The sequence shown here is derived from an EMBL/GenBank/DDBJ whole genome shotgun (WGS) entry which is preliminary data.</text>
</comment>
<feature type="domain" description="Fe/B12 periplasmic-binding" evidence="2">
    <location>
        <begin position="23"/>
        <end position="263"/>
    </location>
</feature>
<dbReference type="PROSITE" id="PS50983">
    <property type="entry name" value="FE_B12_PBP"/>
    <property type="match status" value="1"/>
</dbReference>
<dbReference type="Gene3D" id="3.40.50.1980">
    <property type="entry name" value="Nitrogenase molybdenum iron protein domain"/>
    <property type="match status" value="2"/>
</dbReference>
<dbReference type="InterPro" id="IPR050902">
    <property type="entry name" value="ABC_Transporter_SBP"/>
</dbReference>
<dbReference type="PANTHER" id="PTHR30535:SF34">
    <property type="entry name" value="MOLYBDATE-BINDING PROTEIN MOLA"/>
    <property type="match status" value="1"/>
</dbReference>
<sequence length="263" mass="29016">MSSAFCTDAIGQIHPPFAKGSARIVSLVPSLTELIVDLGLADSLVGRTGFCIHPQEVVKTIPKVGGTKDVNLDKIRKLAPTHVLLNIDENEKPVADALAQFVPHVVVTHPLTLRDNLDVYRLFGQLFGVEAAAQALCDEFETVYARFAQSGTEKQQPPLVYCIWKDPWMTISASTYIADMLRSSGRTVWHPAGEQRYPAFSWEDALQAGVGEVWLSTEPYRFQPEHVEALAAQLGIPVRLADGEMCSWYGSRAIAGMRYLMSE</sequence>
<dbReference type="RefSeq" id="WP_189357902.1">
    <property type="nucleotide sequence ID" value="NZ_BMYU01000007.1"/>
</dbReference>
<evidence type="ECO:0000259" key="2">
    <source>
        <dbReference type="PROSITE" id="PS50983"/>
    </source>
</evidence>
<name>A0ABQ2Y0Y1_9BURK</name>
<evidence type="ECO:0000313" key="4">
    <source>
        <dbReference type="Proteomes" id="UP000653343"/>
    </source>
</evidence>
<reference evidence="4" key="1">
    <citation type="journal article" date="2019" name="Int. J. Syst. Evol. Microbiol.">
        <title>The Global Catalogue of Microorganisms (GCM) 10K type strain sequencing project: providing services to taxonomists for standard genome sequencing and annotation.</title>
        <authorList>
            <consortium name="The Broad Institute Genomics Platform"/>
            <consortium name="The Broad Institute Genome Sequencing Center for Infectious Disease"/>
            <person name="Wu L."/>
            <person name="Ma J."/>
        </authorList>
    </citation>
    <scope>NUCLEOTIDE SEQUENCE [LARGE SCALE GENOMIC DNA]</scope>
    <source>
        <strain evidence="4">KCTC 23917</strain>
    </source>
</reference>
<gene>
    <name evidence="3" type="ORF">GCM10010946_28760</name>
</gene>
<keyword evidence="4" id="KW-1185">Reference proteome</keyword>
<dbReference type="InterPro" id="IPR002491">
    <property type="entry name" value="ABC_transptr_periplasmic_BD"/>
</dbReference>
<dbReference type="NCBIfam" id="NF038402">
    <property type="entry name" value="TroA_like"/>
    <property type="match status" value="1"/>
</dbReference>
<dbReference type="InterPro" id="IPR054828">
    <property type="entry name" value="Vit_B12_bind_prot"/>
</dbReference>
<dbReference type="EMBL" id="BMYU01000007">
    <property type="protein sequence ID" value="GGX48376.1"/>
    <property type="molecule type" value="Genomic_DNA"/>
</dbReference>
<proteinExistence type="predicted"/>
<accession>A0ABQ2Y0Y1</accession>
<dbReference type="SUPFAM" id="SSF53807">
    <property type="entry name" value="Helical backbone' metal receptor"/>
    <property type="match status" value="1"/>
</dbReference>
<dbReference type="Proteomes" id="UP000653343">
    <property type="component" value="Unassembled WGS sequence"/>
</dbReference>
<organism evidence="3 4">
    <name type="scientific">Undibacterium squillarum</name>
    <dbReference type="NCBI Taxonomy" id="1131567"/>
    <lineage>
        <taxon>Bacteria</taxon>
        <taxon>Pseudomonadati</taxon>
        <taxon>Pseudomonadota</taxon>
        <taxon>Betaproteobacteria</taxon>
        <taxon>Burkholderiales</taxon>
        <taxon>Oxalobacteraceae</taxon>
        <taxon>Undibacterium</taxon>
    </lineage>
</organism>
<keyword evidence="1" id="KW-0732">Signal</keyword>
<dbReference type="Pfam" id="PF01497">
    <property type="entry name" value="Peripla_BP_2"/>
    <property type="match status" value="1"/>
</dbReference>
<protein>
    <submittedName>
        <fullName evidence="3">Iron ABC transporter</fullName>
    </submittedName>
</protein>
<dbReference type="PANTHER" id="PTHR30535">
    <property type="entry name" value="VITAMIN B12-BINDING PROTEIN"/>
    <property type="match status" value="1"/>
</dbReference>
<evidence type="ECO:0000256" key="1">
    <source>
        <dbReference type="ARBA" id="ARBA00022729"/>
    </source>
</evidence>
<evidence type="ECO:0000313" key="3">
    <source>
        <dbReference type="EMBL" id="GGX48376.1"/>
    </source>
</evidence>